<protein>
    <recommendedName>
        <fullName evidence="6">S-protein homolog</fullName>
    </recommendedName>
</protein>
<dbReference type="InterPro" id="IPR010264">
    <property type="entry name" value="Self-incomp_S1"/>
</dbReference>
<name>A0ABD3UPQ9_9LAMI</name>
<feature type="chain" id="PRO_5044524833" description="S-protein homolog" evidence="6">
    <location>
        <begin position="25"/>
        <end position="136"/>
    </location>
</feature>
<evidence type="ECO:0000256" key="4">
    <source>
        <dbReference type="ARBA" id="ARBA00022525"/>
    </source>
</evidence>
<sequence>MITFNKKDHVMIFFTLLLTTSLHAKVHVRVTNGLDNNRVMTVHCQSRDDDIGYHVLEEGSAIGWSFNPNIWVTTLFYCDVKMGDSNIWYHFDAYDARRDYYRCWTMCRWIITNEGSLYGFDEESGSWEWFPFSAFE</sequence>
<dbReference type="Proteomes" id="UP001634393">
    <property type="component" value="Unassembled WGS sequence"/>
</dbReference>
<dbReference type="PANTHER" id="PTHR31232:SF18">
    <property type="entry name" value="S-PROTEIN HOMOLOG"/>
    <property type="match status" value="1"/>
</dbReference>
<comment type="caution">
    <text evidence="7">The sequence shown here is derived from an EMBL/GenBank/DDBJ whole genome shotgun (WGS) entry which is preliminary data.</text>
</comment>
<dbReference type="Pfam" id="PF05938">
    <property type="entry name" value="Self-incomp_S1"/>
    <property type="match status" value="1"/>
</dbReference>
<evidence type="ECO:0000256" key="6">
    <source>
        <dbReference type="RuleBase" id="RU367044"/>
    </source>
</evidence>
<accession>A0ABD3UPQ9</accession>
<dbReference type="PANTHER" id="PTHR31232">
    <property type="match status" value="1"/>
</dbReference>
<proteinExistence type="inferred from homology"/>
<dbReference type="EMBL" id="JBJXBP010000001">
    <property type="protein sequence ID" value="KAL3850252.1"/>
    <property type="molecule type" value="Genomic_DNA"/>
</dbReference>
<evidence type="ECO:0000256" key="3">
    <source>
        <dbReference type="ARBA" id="ARBA00022471"/>
    </source>
</evidence>
<evidence type="ECO:0000256" key="5">
    <source>
        <dbReference type="ARBA" id="ARBA00022729"/>
    </source>
</evidence>
<dbReference type="AlphaFoldDB" id="A0ABD3UPQ9"/>
<evidence type="ECO:0000313" key="8">
    <source>
        <dbReference type="Proteomes" id="UP001634393"/>
    </source>
</evidence>
<keyword evidence="5 6" id="KW-0732">Signal</keyword>
<keyword evidence="8" id="KW-1185">Reference proteome</keyword>
<keyword evidence="4 6" id="KW-0964">Secreted</keyword>
<evidence type="ECO:0000256" key="2">
    <source>
        <dbReference type="ARBA" id="ARBA00005581"/>
    </source>
</evidence>
<keyword evidence="3 6" id="KW-0713">Self-incompatibility</keyword>
<dbReference type="GO" id="GO:0060320">
    <property type="term" value="P:rejection of self pollen"/>
    <property type="evidence" value="ECO:0007669"/>
    <property type="project" value="UniProtKB-KW"/>
</dbReference>
<comment type="similarity">
    <text evidence="2 6">Belongs to the plant self-incompatibility (S1) protein family.</text>
</comment>
<comment type="subcellular location">
    <subcellularLocation>
        <location evidence="1 6">Secreted</location>
    </subcellularLocation>
</comment>
<reference evidence="7 8" key="1">
    <citation type="submission" date="2024-12" db="EMBL/GenBank/DDBJ databases">
        <title>The unique morphological basis and parallel evolutionary history of personate flowers in Penstemon.</title>
        <authorList>
            <person name="Depatie T.H."/>
            <person name="Wessinger C.A."/>
        </authorList>
    </citation>
    <scope>NUCLEOTIDE SEQUENCE [LARGE SCALE GENOMIC DNA]</scope>
    <source>
        <strain evidence="7">WTNN_2</strain>
        <tissue evidence="7">Leaf</tissue>
    </source>
</reference>
<dbReference type="GO" id="GO:0005576">
    <property type="term" value="C:extracellular region"/>
    <property type="evidence" value="ECO:0007669"/>
    <property type="project" value="UniProtKB-SubCell"/>
</dbReference>
<organism evidence="7 8">
    <name type="scientific">Penstemon smallii</name>
    <dbReference type="NCBI Taxonomy" id="265156"/>
    <lineage>
        <taxon>Eukaryota</taxon>
        <taxon>Viridiplantae</taxon>
        <taxon>Streptophyta</taxon>
        <taxon>Embryophyta</taxon>
        <taxon>Tracheophyta</taxon>
        <taxon>Spermatophyta</taxon>
        <taxon>Magnoliopsida</taxon>
        <taxon>eudicotyledons</taxon>
        <taxon>Gunneridae</taxon>
        <taxon>Pentapetalae</taxon>
        <taxon>asterids</taxon>
        <taxon>lamiids</taxon>
        <taxon>Lamiales</taxon>
        <taxon>Plantaginaceae</taxon>
        <taxon>Cheloneae</taxon>
        <taxon>Penstemon</taxon>
    </lineage>
</organism>
<evidence type="ECO:0000256" key="1">
    <source>
        <dbReference type="ARBA" id="ARBA00004613"/>
    </source>
</evidence>
<evidence type="ECO:0000313" key="7">
    <source>
        <dbReference type="EMBL" id="KAL3850252.1"/>
    </source>
</evidence>
<feature type="signal peptide" evidence="6">
    <location>
        <begin position="1"/>
        <end position="24"/>
    </location>
</feature>
<gene>
    <name evidence="7" type="ORF">ACJIZ3_012134</name>
</gene>